<evidence type="ECO:0000259" key="16">
    <source>
        <dbReference type="PROSITE" id="PS51194"/>
    </source>
</evidence>
<evidence type="ECO:0000256" key="5">
    <source>
        <dbReference type="ARBA" id="ARBA00022801"/>
    </source>
</evidence>
<dbReference type="GO" id="GO:0016787">
    <property type="term" value="F:hydrolase activity"/>
    <property type="evidence" value="ECO:0007669"/>
    <property type="project" value="UniProtKB-KW"/>
</dbReference>
<dbReference type="Pfam" id="PF12584">
    <property type="entry name" value="TRAPPC10"/>
    <property type="match status" value="1"/>
</dbReference>
<evidence type="ECO:0000256" key="6">
    <source>
        <dbReference type="ARBA" id="ARBA00022806"/>
    </source>
</evidence>
<dbReference type="EMBL" id="SGPL01000074">
    <property type="protein sequence ID" value="THH18490.1"/>
    <property type="molecule type" value="Genomic_DNA"/>
</dbReference>
<feature type="transmembrane region" description="Helical" evidence="14">
    <location>
        <begin position="369"/>
        <end position="389"/>
    </location>
</feature>
<dbReference type="Gene3D" id="3.40.50.300">
    <property type="entry name" value="P-loop containing nucleotide triphosphate hydrolases"/>
    <property type="match status" value="2"/>
</dbReference>
<dbReference type="SMART" id="SM00490">
    <property type="entry name" value="HELICc"/>
    <property type="match status" value="1"/>
</dbReference>
<dbReference type="OrthoDB" id="10256906at2759"/>
<dbReference type="SUPFAM" id="SSF52540">
    <property type="entry name" value="P-loop containing nucleoside triphosphate hydrolases"/>
    <property type="match status" value="2"/>
</dbReference>
<dbReference type="InterPro" id="IPR027417">
    <property type="entry name" value="P-loop_NTPase"/>
</dbReference>
<evidence type="ECO:0000256" key="2">
    <source>
        <dbReference type="ARBA" id="ARBA00004555"/>
    </source>
</evidence>
<evidence type="ECO:0000313" key="18">
    <source>
        <dbReference type="EMBL" id="THH18490.1"/>
    </source>
</evidence>
<organism evidence="18 19">
    <name type="scientific">Bondarzewia mesenterica</name>
    <dbReference type="NCBI Taxonomy" id="1095465"/>
    <lineage>
        <taxon>Eukaryota</taxon>
        <taxon>Fungi</taxon>
        <taxon>Dikarya</taxon>
        <taxon>Basidiomycota</taxon>
        <taxon>Agaricomycotina</taxon>
        <taxon>Agaricomycetes</taxon>
        <taxon>Russulales</taxon>
        <taxon>Bondarzewiaceae</taxon>
        <taxon>Bondarzewia</taxon>
    </lineage>
</organism>
<dbReference type="PANTHER" id="PTHR13251:SF3">
    <property type="entry name" value="TRAFFICKING PROTEIN PARTICLE COMPLEX SUBUNIT 10"/>
    <property type="match status" value="1"/>
</dbReference>
<keyword evidence="10" id="KW-0539">Nucleus</keyword>
<keyword evidence="14" id="KW-0812">Transmembrane</keyword>
<dbReference type="GO" id="GO:0005829">
    <property type="term" value="C:cytosol"/>
    <property type="evidence" value="ECO:0007669"/>
    <property type="project" value="GOC"/>
</dbReference>
<evidence type="ECO:0000256" key="14">
    <source>
        <dbReference type="SAM" id="Phobius"/>
    </source>
</evidence>
<evidence type="ECO:0000256" key="7">
    <source>
        <dbReference type="ARBA" id="ARBA00022840"/>
    </source>
</evidence>
<evidence type="ECO:0000256" key="13">
    <source>
        <dbReference type="SAM" id="MobiDB-lite"/>
    </source>
</evidence>
<keyword evidence="6" id="KW-0347">Helicase</keyword>
<keyword evidence="3" id="KW-0813">Transport</keyword>
<feature type="transmembrane region" description="Helical" evidence="14">
    <location>
        <begin position="177"/>
        <end position="201"/>
    </location>
</feature>
<evidence type="ECO:0000259" key="15">
    <source>
        <dbReference type="PROSITE" id="PS51192"/>
    </source>
</evidence>
<evidence type="ECO:0000256" key="10">
    <source>
        <dbReference type="ARBA" id="ARBA00023242"/>
    </source>
</evidence>
<evidence type="ECO:0000313" key="19">
    <source>
        <dbReference type="Proteomes" id="UP000310158"/>
    </source>
</evidence>
<dbReference type="InterPro" id="IPR000629">
    <property type="entry name" value="RNA-helicase_DEAD-box_CS"/>
</dbReference>
<evidence type="ECO:0000259" key="17">
    <source>
        <dbReference type="PROSITE" id="PS51195"/>
    </source>
</evidence>
<evidence type="ECO:0000256" key="11">
    <source>
        <dbReference type="ARBA" id="ARBA00024350"/>
    </source>
</evidence>
<dbReference type="CDD" id="cd17954">
    <property type="entry name" value="DEADc_DDX47"/>
    <property type="match status" value="1"/>
</dbReference>
<dbReference type="GO" id="GO:0003723">
    <property type="term" value="F:RNA binding"/>
    <property type="evidence" value="ECO:0007669"/>
    <property type="project" value="UniProtKB-KW"/>
</dbReference>
<keyword evidence="7" id="KW-0067">ATP-binding</keyword>
<feature type="region of interest" description="Disordered" evidence="13">
    <location>
        <begin position="1895"/>
        <end position="1943"/>
    </location>
</feature>
<dbReference type="Pfam" id="PF00270">
    <property type="entry name" value="DEAD"/>
    <property type="match status" value="1"/>
</dbReference>
<feature type="domain" description="Helicase C-terminal" evidence="16">
    <location>
        <begin position="1716"/>
        <end position="1882"/>
    </location>
</feature>
<evidence type="ECO:0000256" key="1">
    <source>
        <dbReference type="ARBA" id="ARBA00004123"/>
    </source>
</evidence>
<feature type="domain" description="DEAD-box RNA helicase Q" evidence="17">
    <location>
        <begin position="1553"/>
        <end position="1581"/>
    </location>
</feature>
<keyword evidence="14" id="KW-1133">Transmembrane helix</keyword>
<dbReference type="SMART" id="SM00487">
    <property type="entry name" value="DEXDc"/>
    <property type="match status" value="1"/>
</dbReference>
<dbReference type="PROSITE" id="PS51192">
    <property type="entry name" value="HELICASE_ATP_BIND_1"/>
    <property type="match status" value="1"/>
</dbReference>
<dbReference type="UniPathway" id="UPA00378"/>
<dbReference type="PROSITE" id="PS51195">
    <property type="entry name" value="Q_MOTIF"/>
    <property type="match status" value="1"/>
</dbReference>
<dbReference type="GO" id="GO:0034498">
    <property type="term" value="P:early endosome to Golgi transport"/>
    <property type="evidence" value="ECO:0007669"/>
    <property type="project" value="TreeGrafter"/>
</dbReference>
<dbReference type="GO" id="GO:0005524">
    <property type="term" value="F:ATP binding"/>
    <property type="evidence" value="ECO:0007669"/>
    <property type="project" value="UniProtKB-KW"/>
</dbReference>
<keyword evidence="9" id="KW-0333">Golgi apparatus</keyword>
<feature type="transmembrane region" description="Helical" evidence="14">
    <location>
        <begin position="345"/>
        <end position="362"/>
    </location>
</feature>
<gene>
    <name evidence="18" type="ORF">EW146_g2511</name>
</gene>
<evidence type="ECO:0000256" key="8">
    <source>
        <dbReference type="ARBA" id="ARBA00022884"/>
    </source>
</evidence>
<dbReference type="PROSITE" id="PS51194">
    <property type="entry name" value="HELICASE_CTER"/>
    <property type="match status" value="1"/>
</dbReference>
<dbReference type="GO" id="GO:0000030">
    <property type="term" value="F:mannosyltransferase activity"/>
    <property type="evidence" value="ECO:0007669"/>
    <property type="project" value="InterPro"/>
</dbReference>
<keyword evidence="14" id="KW-0472">Membrane</keyword>
<evidence type="ECO:0000256" key="4">
    <source>
        <dbReference type="ARBA" id="ARBA00022741"/>
    </source>
</evidence>
<dbReference type="GO" id="GO:1990071">
    <property type="term" value="C:TRAPPII protein complex"/>
    <property type="evidence" value="ECO:0007669"/>
    <property type="project" value="InterPro"/>
</dbReference>
<dbReference type="PANTHER" id="PTHR13251">
    <property type="entry name" value="EPILEPSY HOLOPROSENCEPHALY CANDIDATE 1/TMEM1"/>
    <property type="match status" value="1"/>
</dbReference>
<comment type="caution">
    <text evidence="18">The sequence shown here is derived from an EMBL/GenBank/DDBJ whole genome shotgun (WGS) entry which is preliminary data.</text>
</comment>
<reference evidence="18 19" key="1">
    <citation type="submission" date="2019-02" db="EMBL/GenBank/DDBJ databases">
        <title>Genome sequencing of the rare red list fungi Bondarzewia mesenterica.</title>
        <authorList>
            <person name="Buettner E."/>
            <person name="Kellner H."/>
        </authorList>
    </citation>
    <scope>NUCLEOTIDE SEQUENCE [LARGE SCALE GENOMIC DNA]</scope>
    <source>
        <strain evidence="18 19">DSM 108281</strain>
    </source>
</reference>
<proteinExistence type="inferred from homology"/>
<feature type="domain" description="Helicase ATP-binding" evidence="15">
    <location>
        <begin position="1584"/>
        <end position="1755"/>
    </location>
</feature>
<feature type="transmembrane region" description="Helical" evidence="14">
    <location>
        <begin position="270"/>
        <end position="288"/>
    </location>
</feature>
<feature type="transmembrane region" description="Helical" evidence="14">
    <location>
        <begin position="52"/>
        <end position="72"/>
    </location>
</feature>
<dbReference type="InterPro" id="IPR014014">
    <property type="entry name" value="RNA_helicase_DEAD_Q_motif"/>
</dbReference>
<dbReference type="InterPro" id="IPR045126">
    <property type="entry name" value="TRAPPC10/Trs130"/>
</dbReference>
<dbReference type="Pfam" id="PF00271">
    <property type="entry name" value="Helicase_C"/>
    <property type="match status" value="1"/>
</dbReference>
<dbReference type="InterPro" id="IPR011545">
    <property type="entry name" value="DEAD/DEAH_box_helicase_dom"/>
</dbReference>
<dbReference type="PROSITE" id="PS00039">
    <property type="entry name" value="DEAD_ATP_HELICASE"/>
    <property type="match status" value="1"/>
</dbReference>
<dbReference type="InterPro" id="IPR007873">
    <property type="entry name" value="Glycosyltransferase_ALG3"/>
</dbReference>
<dbReference type="CDD" id="cd18787">
    <property type="entry name" value="SF2_C_DEAD"/>
    <property type="match status" value="1"/>
</dbReference>
<accession>A0A4S4M6L2</accession>
<feature type="short sequence motif" description="Q motif" evidence="12">
    <location>
        <begin position="1553"/>
        <end position="1581"/>
    </location>
</feature>
<comment type="similarity">
    <text evidence="11">Belongs to the DEAD box helicase family. DDX47/RRP3 subfamily.</text>
</comment>
<sequence length="1943" mass="217563">MHTVDSQSIPVTGPIALKLELTGCDRSQCDRLIMLICAASNIVRRLLFDPQLYWALALLVIAGDAVLTQLIVRFVPYTEIDWETYMYQVKLYIKGERDYSYITGPTGPLVYPAGHVYVHEVLYWITNEGKNIPLAQQLYAALYVTSLALSCTIYRKAGASQLAILSMLYGQDDLGAVFFSAALSVKMSTLLYLPGIVVIFIKRRGVFQTARLVAIIISIQASLSRPFSRHHLRSYLVNAFDLSRVFLYKWTVNWRFLDESTFLSPTLARGLLFFHISMLIAFGMFKWCRKDGGFLAVLRKGLRHPMQASGLVPVTADGIVFARSLHYQFYSWYAQQLPFLAWRTPYPIAIKIIVLGIIEYAWNTFPSTTLSSGALVAANAILLAGIWFLPEKRKGDTESLTFPSYMSSRRALVTYAAPLSFLSSDHWQQIQIGLASHLPLRNLHWKPATRPSIRTIQELELKLVALDSVRDELTSQVPSTLLEKPLLNLYVVICEDNETYKASVRKQIKDWHITVSQRKNQEWLIVYVIRPDARAAASGFFQIKGTVLDKIRADFNTDKRDRCVQLAWTTGQDNPAAWADLISKIKDGVLSAFDWAVAQRVEEVKRSESQKLMPGWNFCTFFILKESLASSFEGMNLYEDALLQYDELEISFANVLREKSLLWFGTLIAAQPKDDSMPLLSIDKKSYRDLILANSISVFDFRIYLLARQCALLGKLGNVVEVCRKASTFLTSFGRRLRDVEAILPQYFVESWIYSSALSVVDETEAWMKGRNIDAPMQLAFNAAKAELLELARNQLNIIGIKVGHLPSRLPFSMALSSSSHPVNGKGDRSSQKISRADVLASLENKDAFYDLYVSLTNRAIELYAKANRRKFALKLHGSLAALDVHRHRLSAAFQTFSSLPAHYSPHNWTSLEAYMLLQAIETHKMLGSARDQQWINILLSFLRSYVDDFGKDLLMLEDDKTAYVSWLIEGVKEAVGTLDTDIQYQDHPAISIRISSLDAKLADSKDGSFIDATVHNRLPCDIPLDEISVTLKGRGSERLVFNAKLHTLAAGVTTLSLFCPTSSWGTFLHESSETRMSRLRFQWVHRQDSATSKPSRQKFEPPTLIRLARDLRAFDVRLKRPRCTFGIVELGMPSNVLMTVTTGRNCVSKAVIALSSTSGIQFRCPDAKMEGEHSSGSLESSDSTISLLNVDQDEAVPILVPHSDASSLHAMHIRLAVAQLEVANGESEGLVISSTRPRRREITTITPSRPANFLFQLDSKQGRECDPLRLSIKYRMLRDEIEGFVERSVDSVLAEWPERAAHRSLLIDTFIQALESDPGWVQLYGVTGELEIPDVNEDGEVGRMLQRVKEMLRNSRPPDINDGDWREIRIPVDVPLMNILSAARIRILPNPFSSQMTSSERLRPLYAGQPISATLTVHTSFHWGTRESGNVRCYRMRFDIEEMVRDWLVSGRKRGDFEAQHDGTYTVRITLIALHHGELSLPKVSVTALPLAGETTMGTLSLPNCETYQVHGAEKVLTFADPLAVKSVAVSSSILSKMPSPEEASTSSTPHPTFQSLGLIDPLLEVLDQLNFKTPTDIQAEALPHALEGRDIIGVASTGSGKTAAFALPILQKLWEEPKGLFACVLAPTRELAYQISQQFEALGSAIGVRCAVIMGGVDMVSQSIALAKRPHIIVATPGRLNDHLENTKGFSLRGLKFLVLDEADRLLDMDFGTVIDKILKVIPKERTTYLYSATMTTKMLSCNVPVFPTQYGWKSQRNIQRLSIILRTLGFPAVPLHGQLSQSQRLGALSKFKSGGRNVLVATDVASRGLDLPSVDVVINFDIPTHSKDYIHRVGRTARAGRSGKSITLVTQYDVELIQRIESVIGKKMELWPTDKEEVALLRERVDEAGRLAANELKDQATKGGHGRKRRREDGGDRDNKDRDDDVVEAGMPTRKKKGRR</sequence>
<comment type="subcellular location">
    <subcellularLocation>
        <location evidence="2">Golgi apparatus</location>
    </subcellularLocation>
    <subcellularLocation>
        <location evidence="1">Nucleus</location>
    </subcellularLocation>
</comment>
<dbReference type="InterPro" id="IPR001650">
    <property type="entry name" value="Helicase_C-like"/>
</dbReference>
<protein>
    <submittedName>
        <fullName evidence="18">Uncharacterized protein</fullName>
    </submittedName>
</protein>
<dbReference type="Pfam" id="PF23036">
    <property type="entry name" value="TRAPPC10_1st"/>
    <property type="match status" value="1"/>
</dbReference>
<dbReference type="InterPro" id="IPR044765">
    <property type="entry name" value="DDX47/Rrp3_DEADc"/>
</dbReference>
<dbReference type="InterPro" id="IPR056913">
    <property type="entry name" value="TRAPPC10/Trs130_N"/>
</dbReference>
<dbReference type="InterPro" id="IPR022233">
    <property type="entry name" value="TRAPPC10/Trs130_C"/>
</dbReference>
<name>A0A4S4M6L2_9AGAM</name>
<evidence type="ECO:0000256" key="3">
    <source>
        <dbReference type="ARBA" id="ARBA00022448"/>
    </source>
</evidence>
<dbReference type="GO" id="GO:0006891">
    <property type="term" value="P:intra-Golgi vesicle-mediated transport"/>
    <property type="evidence" value="ECO:0007669"/>
    <property type="project" value="TreeGrafter"/>
</dbReference>
<dbReference type="GO" id="GO:0003724">
    <property type="term" value="F:RNA helicase activity"/>
    <property type="evidence" value="ECO:0007669"/>
    <property type="project" value="InterPro"/>
</dbReference>
<dbReference type="Pfam" id="PF05208">
    <property type="entry name" value="ALG3"/>
    <property type="match status" value="1"/>
</dbReference>
<feature type="compositionally biased region" description="Basic and acidic residues" evidence="13">
    <location>
        <begin position="1914"/>
        <end position="1926"/>
    </location>
</feature>
<keyword evidence="4" id="KW-0547">Nucleotide-binding</keyword>
<dbReference type="Proteomes" id="UP000310158">
    <property type="component" value="Unassembled WGS sequence"/>
</dbReference>
<keyword evidence="8" id="KW-0694">RNA-binding</keyword>
<dbReference type="InterPro" id="IPR014001">
    <property type="entry name" value="Helicase_ATP-bd"/>
</dbReference>
<keyword evidence="5" id="KW-0378">Hydrolase</keyword>
<evidence type="ECO:0000256" key="12">
    <source>
        <dbReference type="PROSITE-ProRule" id="PRU00552"/>
    </source>
</evidence>
<keyword evidence="19" id="KW-1185">Reference proteome</keyword>
<dbReference type="GO" id="GO:0005634">
    <property type="term" value="C:nucleus"/>
    <property type="evidence" value="ECO:0007669"/>
    <property type="project" value="UniProtKB-SubCell"/>
</dbReference>
<evidence type="ECO:0000256" key="9">
    <source>
        <dbReference type="ARBA" id="ARBA00023034"/>
    </source>
</evidence>